<keyword evidence="2" id="KW-1185">Reference proteome</keyword>
<evidence type="ECO:0000313" key="1">
    <source>
        <dbReference type="EMBL" id="KAK2572625.1"/>
    </source>
</evidence>
<protein>
    <submittedName>
        <fullName evidence="1">Uncharacterized protein</fullName>
    </submittedName>
</protein>
<reference evidence="1" key="1">
    <citation type="journal article" date="2023" name="G3 (Bethesda)">
        <title>Whole genome assembly and annotation of the endangered Caribbean coral Acropora cervicornis.</title>
        <authorList>
            <person name="Selwyn J.D."/>
            <person name="Vollmer S.V."/>
        </authorList>
    </citation>
    <scope>NUCLEOTIDE SEQUENCE</scope>
    <source>
        <strain evidence="1">K2</strain>
    </source>
</reference>
<dbReference type="EMBL" id="JARQWQ010000004">
    <property type="protein sequence ID" value="KAK2572625.1"/>
    <property type="molecule type" value="Genomic_DNA"/>
</dbReference>
<gene>
    <name evidence="1" type="ORF">P5673_002897</name>
</gene>
<dbReference type="Proteomes" id="UP001249851">
    <property type="component" value="Unassembled WGS sequence"/>
</dbReference>
<dbReference type="AlphaFoldDB" id="A0AAD9R3Y2"/>
<comment type="caution">
    <text evidence="1">The sequence shown here is derived from an EMBL/GenBank/DDBJ whole genome shotgun (WGS) entry which is preliminary data.</text>
</comment>
<evidence type="ECO:0000313" key="2">
    <source>
        <dbReference type="Proteomes" id="UP001249851"/>
    </source>
</evidence>
<sequence>MPQGRKRWVNDIKQCRSTGIVSHGTRGTSHLMSKRNCHGIKKQSSEKVTATKVKSLHLPFSWPSKPGTPIATPGIFLVMSCLHKSEVNRMSFEKKEKRCYQRLRK</sequence>
<organism evidence="1 2">
    <name type="scientific">Acropora cervicornis</name>
    <name type="common">Staghorn coral</name>
    <dbReference type="NCBI Taxonomy" id="6130"/>
    <lineage>
        <taxon>Eukaryota</taxon>
        <taxon>Metazoa</taxon>
        <taxon>Cnidaria</taxon>
        <taxon>Anthozoa</taxon>
        <taxon>Hexacorallia</taxon>
        <taxon>Scleractinia</taxon>
        <taxon>Astrocoeniina</taxon>
        <taxon>Acroporidae</taxon>
        <taxon>Acropora</taxon>
    </lineage>
</organism>
<accession>A0AAD9R3Y2</accession>
<proteinExistence type="predicted"/>
<reference evidence="1" key="2">
    <citation type="journal article" date="2023" name="Science">
        <title>Genomic signatures of disease resistance in endangered staghorn corals.</title>
        <authorList>
            <person name="Vollmer S.V."/>
            <person name="Selwyn J.D."/>
            <person name="Despard B.A."/>
            <person name="Roesel C.L."/>
        </authorList>
    </citation>
    <scope>NUCLEOTIDE SEQUENCE</scope>
    <source>
        <strain evidence="1">K2</strain>
    </source>
</reference>
<name>A0AAD9R3Y2_ACRCE</name>